<evidence type="ECO:0000313" key="2">
    <source>
        <dbReference type="Proteomes" id="UP000235081"/>
    </source>
</evidence>
<protein>
    <submittedName>
        <fullName evidence="1">Uncharacterized protein</fullName>
    </submittedName>
</protein>
<evidence type="ECO:0000313" key="1">
    <source>
        <dbReference type="EMBL" id="PMB17446.1"/>
    </source>
</evidence>
<name>A0A2N6L6D8_9CYAN</name>
<comment type="caution">
    <text evidence="1">The sequence shown here is derived from an EMBL/GenBank/DDBJ whole genome shotgun (WGS) entry which is preliminary data.</text>
</comment>
<dbReference type="Proteomes" id="UP000235081">
    <property type="component" value="Unassembled WGS sequence"/>
</dbReference>
<proteinExistence type="predicted"/>
<accession>A0A2N6L6D8</accession>
<organism evidence="1 2">
    <name type="scientific">Fischerella thermalis CCMEE 5318</name>
    <dbReference type="NCBI Taxonomy" id="2019666"/>
    <lineage>
        <taxon>Bacteria</taxon>
        <taxon>Bacillati</taxon>
        <taxon>Cyanobacteriota</taxon>
        <taxon>Cyanophyceae</taxon>
        <taxon>Nostocales</taxon>
        <taxon>Hapalosiphonaceae</taxon>
        <taxon>Fischerella</taxon>
    </lineage>
</organism>
<sequence length="132" mass="15150">MQTSAEQLVREIVAVNHAWKAARELFGDDSPLSTSTRDLKTCLQVRLLREHAPDEVYLVKDSVVSNELGEEIYSLKLRNKVGDRLYAEHLPVRVAKEFLTEQELRKLTKVININQKGCYMDILNGNNKIKQI</sequence>
<dbReference type="EMBL" id="NMQE01000812">
    <property type="protein sequence ID" value="PMB17446.1"/>
    <property type="molecule type" value="Genomic_DNA"/>
</dbReference>
<dbReference type="AlphaFoldDB" id="A0A2N6L6D8"/>
<reference evidence="1 2" key="1">
    <citation type="submission" date="2017-07" db="EMBL/GenBank/DDBJ databases">
        <title>Genomes of Fischerella (Mastigocladus) sp. strains.</title>
        <authorList>
            <person name="Miller S.R."/>
        </authorList>
    </citation>
    <scope>NUCLEOTIDE SEQUENCE [LARGE SCALE GENOMIC DNA]</scope>
    <source>
        <strain evidence="1 2">CCMEE 5318</strain>
    </source>
</reference>
<gene>
    <name evidence="1" type="ORF">CEN46_23535</name>
</gene>